<dbReference type="InterPro" id="IPR013216">
    <property type="entry name" value="Methyltransf_11"/>
</dbReference>
<name>A0ABW2IPV3_9PROT</name>
<gene>
    <name evidence="2" type="ORF">ACFQS8_15170</name>
</gene>
<organism evidence="2 3">
    <name type="scientific">Hirschia litorea</name>
    <dbReference type="NCBI Taxonomy" id="1199156"/>
    <lineage>
        <taxon>Bacteria</taxon>
        <taxon>Pseudomonadati</taxon>
        <taxon>Pseudomonadota</taxon>
        <taxon>Alphaproteobacteria</taxon>
        <taxon>Hyphomonadales</taxon>
        <taxon>Hyphomonadaceae</taxon>
        <taxon>Hirschia</taxon>
    </lineage>
</organism>
<feature type="domain" description="Methyltransferase type 11" evidence="1">
    <location>
        <begin position="98"/>
        <end position="147"/>
    </location>
</feature>
<dbReference type="SUPFAM" id="SSF53335">
    <property type="entry name" value="S-adenosyl-L-methionine-dependent methyltransferases"/>
    <property type="match status" value="1"/>
</dbReference>
<evidence type="ECO:0000259" key="1">
    <source>
        <dbReference type="Pfam" id="PF08241"/>
    </source>
</evidence>
<dbReference type="GO" id="GO:0008168">
    <property type="term" value="F:methyltransferase activity"/>
    <property type="evidence" value="ECO:0007669"/>
    <property type="project" value="UniProtKB-KW"/>
</dbReference>
<keyword evidence="3" id="KW-1185">Reference proteome</keyword>
<comment type="caution">
    <text evidence="2">The sequence shown here is derived from an EMBL/GenBank/DDBJ whole genome shotgun (WGS) entry which is preliminary data.</text>
</comment>
<dbReference type="EC" id="2.1.1.-" evidence="2"/>
<dbReference type="CDD" id="cd02440">
    <property type="entry name" value="AdoMet_MTases"/>
    <property type="match status" value="1"/>
</dbReference>
<dbReference type="Gene3D" id="3.40.50.150">
    <property type="entry name" value="Vaccinia Virus protein VP39"/>
    <property type="match status" value="1"/>
</dbReference>
<keyword evidence="2" id="KW-0808">Transferase</keyword>
<keyword evidence="2" id="KW-0489">Methyltransferase</keyword>
<proteinExistence type="predicted"/>
<protein>
    <submittedName>
        <fullName evidence="2">Class I SAM-dependent methyltransferase</fullName>
        <ecNumber evidence="2">2.1.1.-</ecNumber>
    </submittedName>
</protein>
<dbReference type="RefSeq" id="WP_382168938.1">
    <property type="nucleotide sequence ID" value="NZ_JBHTBR010000009.1"/>
</dbReference>
<dbReference type="InterPro" id="IPR029063">
    <property type="entry name" value="SAM-dependent_MTases_sf"/>
</dbReference>
<evidence type="ECO:0000313" key="2">
    <source>
        <dbReference type="EMBL" id="MFC7292962.1"/>
    </source>
</evidence>
<evidence type="ECO:0000313" key="3">
    <source>
        <dbReference type="Proteomes" id="UP001596492"/>
    </source>
</evidence>
<dbReference type="EMBL" id="JBHTBR010000009">
    <property type="protein sequence ID" value="MFC7292962.1"/>
    <property type="molecule type" value="Genomic_DNA"/>
</dbReference>
<dbReference type="GO" id="GO:0032259">
    <property type="term" value="P:methylation"/>
    <property type="evidence" value="ECO:0007669"/>
    <property type="project" value="UniProtKB-KW"/>
</dbReference>
<accession>A0ABW2IPV3</accession>
<sequence>MTSTSIDELERLKPELERLKPELERLKLQEKRKKLTEKSYLNSPSRQERVVQKISEVLESQGLKEGRMLEIGGRENPLGRFFPNFECMNMDLANTGENVVIGDITGCPEIESESFDVIISFDVFEHINRPWLAANEITRLLKPGGITFHSTLWSWRYHPCPIDYWRFSPDALEFLFNDLEPLLKEFDSVERRRNILGRGKYKVKADAIGGWRENWRVNFGGRKPSN</sequence>
<dbReference type="Pfam" id="PF08241">
    <property type="entry name" value="Methyltransf_11"/>
    <property type="match status" value="1"/>
</dbReference>
<reference evidence="3" key="1">
    <citation type="journal article" date="2019" name="Int. J. Syst. Evol. Microbiol.">
        <title>The Global Catalogue of Microorganisms (GCM) 10K type strain sequencing project: providing services to taxonomists for standard genome sequencing and annotation.</title>
        <authorList>
            <consortium name="The Broad Institute Genomics Platform"/>
            <consortium name="The Broad Institute Genome Sequencing Center for Infectious Disease"/>
            <person name="Wu L."/>
            <person name="Ma J."/>
        </authorList>
    </citation>
    <scope>NUCLEOTIDE SEQUENCE [LARGE SCALE GENOMIC DNA]</scope>
    <source>
        <strain evidence="3">CCUG 51308</strain>
    </source>
</reference>
<dbReference type="Proteomes" id="UP001596492">
    <property type="component" value="Unassembled WGS sequence"/>
</dbReference>